<feature type="compositionally biased region" description="Low complexity" evidence="1">
    <location>
        <begin position="146"/>
        <end position="162"/>
    </location>
</feature>
<accession>A0A9P3GI79</accession>
<feature type="transmembrane region" description="Helical" evidence="2">
    <location>
        <begin position="63"/>
        <end position="81"/>
    </location>
</feature>
<dbReference type="OrthoDB" id="2502792at2759"/>
<dbReference type="EMBL" id="BPQB01000048">
    <property type="protein sequence ID" value="GJE95393.1"/>
    <property type="molecule type" value="Genomic_DNA"/>
</dbReference>
<organism evidence="3 4">
    <name type="scientific">Phanerochaete sordida</name>
    <dbReference type="NCBI Taxonomy" id="48140"/>
    <lineage>
        <taxon>Eukaryota</taxon>
        <taxon>Fungi</taxon>
        <taxon>Dikarya</taxon>
        <taxon>Basidiomycota</taxon>
        <taxon>Agaricomycotina</taxon>
        <taxon>Agaricomycetes</taxon>
        <taxon>Polyporales</taxon>
        <taxon>Phanerochaetaceae</taxon>
        <taxon>Phanerochaete</taxon>
    </lineage>
</organism>
<feature type="compositionally biased region" description="Basic residues" evidence="1">
    <location>
        <begin position="242"/>
        <end position="253"/>
    </location>
</feature>
<keyword evidence="2" id="KW-0812">Transmembrane</keyword>
<proteinExistence type="predicted"/>
<feature type="region of interest" description="Disordered" evidence="1">
    <location>
        <begin position="225"/>
        <end position="253"/>
    </location>
</feature>
<sequence>MADAALPELLDPALDFLADRLPGPLFDLLEALLTHAYSLAAAAWTLARTLAGRAGLSLDAEKLLPPLLTLLAAYLALVSFYRTTGWMLRTAFAFAKWGFILSTLGGLAGYLLANAGPDGAGALAQLGGGLGGVLLGLFAPDQNARQNTRGGAGGRARSSQRGAGKDRPKAWDAWDKHRDWQYKEQEYHQGGDADGANVQQVIGNIIGSAGKAIKDSGIWDKAKEAVEELSKGGQADGETGSSRRRKNRGTKSR</sequence>
<keyword evidence="2" id="KW-1133">Transmembrane helix</keyword>
<evidence type="ECO:0000313" key="4">
    <source>
        <dbReference type="Proteomes" id="UP000703269"/>
    </source>
</evidence>
<keyword evidence="4" id="KW-1185">Reference proteome</keyword>
<gene>
    <name evidence="3" type="ORF">PsYK624_115770</name>
</gene>
<evidence type="ECO:0000256" key="1">
    <source>
        <dbReference type="SAM" id="MobiDB-lite"/>
    </source>
</evidence>
<protein>
    <submittedName>
        <fullName evidence="3">Uncharacterized protein</fullName>
    </submittedName>
</protein>
<keyword evidence="2" id="KW-0472">Membrane</keyword>
<evidence type="ECO:0000256" key="2">
    <source>
        <dbReference type="SAM" id="Phobius"/>
    </source>
</evidence>
<feature type="transmembrane region" description="Helical" evidence="2">
    <location>
        <begin position="119"/>
        <end position="139"/>
    </location>
</feature>
<name>A0A9P3GI79_9APHY</name>
<reference evidence="3 4" key="1">
    <citation type="submission" date="2021-08" db="EMBL/GenBank/DDBJ databases">
        <title>Draft Genome Sequence of Phanerochaete sordida strain YK-624.</title>
        <authorList>
            <person name="Mori T."/>
            <person name="Dohra H."/>
            <person name="Suzuki T."/>
            <person name="Kawagishi H."/>
            <person name="Hirai H."/>
        </authorList>
    </citation>
    <scope>NUCLEOTIDE SEQUENCE [LARGE SCALE GENOMIC DNA]</scope>
    <source>
        <strain evidence="3 4">YK-624</strain>
    </source>
</reference>
<feature type="region of interest" description="Disordered" evidence="1">
    <location>
        <begin position="146"/>
        <end position="170"/>
    </location>
</feature>
<comment type="caution">
    <text evidence="3">The sequence shown here is derived from an EMBL/GenBank/DDBJ whole genome shotgun (WGS) entry which is preliminary data.</text>
</comment>
<evidence type="ECO:0000313" key="3">
    <source>
        <dbReference type="EMBL" id="GJE95393.1"/>
    </source>
</evidence>
<dbReference type="AlphaFoldDB" id="A0A9P3GI79"/>
<feature type="transmembrane region" description="Helical" evidence="2">
    <location>
        <begin position="93"/>
        <end position="113"/>
    </location>
</feature>
<dbReference type="Proteomes" id="UP000703269">
    <property type="component" value="Unassembled WGS sequence"/>
</dbReference>